<comment type="caution">
    <text evidence="1">The sequence shown here is derived from an EMBL/GenBank/DDBJ whole genome shotgun (WGS) entry which is preliminary data.</text>
</comment>
<proteinExistence type="predicted"/>
<name>A0A2P8IF63_SACCR</name>
<evidence type="ECO:0008006" key="3">
    <source>
        <dbReference type="Google" id="ProtNLM"/>
    </source>
</evidence>
<dbReference type="EMBL" id="PYAX01000002">
    <property type="protein sequence ID" value="PSL57094.1"/>
    <property type="molecule type" value="Genomic_DNA"/>
</dbReference>
<dbReference type="AlphaFoldDB" id="A0A2P8IF63"/>
<organism evidence="1 2">
    <name type="scientific">Saccharothrix carnea</name>
    <dbReference type="NCBI Taxonomy" id="1280637"/>
    <lineage>
        <taxon>Bacteria</taxon>
        <taxon>Bacillati</taxon>
        <taxon>Actinomycetota</taxon>
        <taxon>Actinomycetes</taxon>
        <taxon>Pseudonocardiales</taxon>
        <taxon>Pseudonocardiaceae</taxon>
        <taxon>Saccharothrix</taxon>
    </lineage>
</organism>
<keyword evidence="2" id="KW-1185">Reference proteome</keyword>
<dbReference type="Proteomes" id="UP000241118">
    <property type="component" value="Unassembled WGS sequence"/>
</dbReference>
<evidence type="ECO:0000313" key="1">
    <source>
        <dbReference type="EMBL" id="PSL57094.1"/>
    </source>
</evidence>
<protein>
    <recommendedName>
        <fullName evidence="3">Integrase-like protein</fullName>
    </recommendedName>
</protein>
<evidence type="ECO:0000313" key="2">
    <source>
        <dbReference type="Proteomes" id="UP000241118"/>
    </source>
</evidence>
<accession>A0A2P8IF63</accession>
<reference evidence="1 2" key="1">
    <citation type="submission" date="2018-03" db="EMBL/GenBank/DDBJ databases">
        <title>Genomic Encyclopedia of Type Strains, Phase III (KMG-III): the genomes of soil and plant-associated and newly described type strains.</title>
        <authorList>
            <person name="Whitman W."/>
        </authorList>
    </citation>
    <scope>NUCLEOTIDE SEQUENCE [LARGE SCALE GENOMIC DNA]</scope>
    <source>
        <strain evidence="1 2">CGMCC 4.7097</strain>
    </source>
</reference>
<sequence>MDEITHWYNHEHRHTGIGLHTPADVHFGLAAATAAGRRTVLAEARARHPRRLSGITTALKILDLPDTVWLNRPADDTTQRTETEAA</sequence>
<gene>
    <name evidence="1" type="ORF">B0I31_10271</name>
</gene>